<feature type="signal peptide" evidence="7">
    <location>
        <begin position="1"/>
        <end position="33"/>
    </location>
</feature>
<organism evidence="9 10">
    <name type="scientific">Streptosporangium vulgare</name>
    <dbReference type="NCBI Taxonomy" id="46190"/>
    <lineage>
        <taxon>Bacteria</taxon>
        <taxon>Bacillati</taxon>
        <taxon>Actinomycetota</taxon>
        <taxon>Actinomycetes</taxon>
        <taxon>Streptosporangiales</taxon>
        <taxon>Streptosporangiaceae</taxon>
        <taxon>Streptosporangium</taxon>
    </lineage>
</organism>
<keyword evidence="7" id="KW-0732">Signal</keyword>
<dbReference type="EMBL" id="JBHMBS010000029">
    <property type="protein sequence ID" value="MFB9681037.1"/>
    <property type="molecule type" value="Genomic_DNA"/>
</dbReference>
<dbReference type="GO" id="GO:0016787">
    <property type="term" value="F:hydrolase activity"/>
    <property type="evidence" value="ECO:0007669"/>
    <property type="project" value="UniProtKB-KW"/>
</dbReference>
<comment type="catalytic activity">
    <reaction evidence="4">
        <text>(ethylene terephthalate)(n) + H2O = (ethylene terephthalate)(n-1) + 4-[(2-hydroxyethoxy)carbonyl]benzoate + H(+)</text>
        <dbReference type="Rhea" id="RHEA:49528"/>
        <dbReference type="Rhea" id="RHEA-COMP:12420"/>
        <dbReference type="Rhea" id="RHEA-COMP:12421"/>
        <dbReference type="ChEBI" id="CHEBI:15377"/>
        <dbReference type="ChEBI" id="CHEBI:15378"/>
        <dbReference type="ChEBI" id="CHEBI:131701"/>
        <dbReference type="ChEBI" id="CHEBI:131704"/>
        <dbReference type="EC" id="3.1.1.101"/>
    </reaction>
    <physiologicalReaction direction="left-to-right" evidence="4">
        <dbReference type="Rhea" id="RHEA:49529"/>
    </physiologicalReaction>
</comment>
<dbReference type="EC" id="3.1.1.101" evidence="5"/>
<dbReference type="Gene3D" id="3.40.50.1820">
    <property type="entry name" value="alpha/beta hydrolase"/>
    <property type="match status" value="1"/>
</dbReference>
<evidence type="ECO:0000256" key="6">
    <source>
        <dbReference type="ARBA" id="ARBA00033780"/>
    </source>
</evidence>
<evidence type="ECO:0000256" key="3">
    <source>
        <dbReference type="ARBA" id="ARBA00033629"/>
    </source>
</evidence>
<dbReference type="RefSeq" id="WP_386162185.1">
    <property type="nucleotide sequence ID" value="NZ_JBHMBS010000029.1"/>
</dbReference>
<sequence>MEDKGMSRRRVLRVAAVGLLSAGLVSRTTPAVAASAIESHYAVRGPWAVTASDASDASGAYRLHHPVNLGAGGFRHPIVTWGNGSYATPALYPGVLDQLASWGFAVVASTDTTTGTGTEMLAAAHYLVDRDADPASPFHQRLDTTRVGAAGHSQGAGGTVNAANLSAGLVTAAVPIALPAPLWVGAGDRFQAAELSCPVLFVSGGDDWLISPAAALRGYYDQVPGAAAMAVLKGAGHNDVQGTGGGFLGYLTAWLMYHLQGDAYARGAFAGSAPEFTGNAAWQNQAAKNLP</sequence>
<comment type="catalytic activity">
    <reaction evidence="3">
        <text>a butanoate ester + H2O = an aliphatic alcohol + butanoate + H(+)</text>
        <dbReference type="Rhea" id="RHEA:47348"/>
        <dbReference type="ChEBI" id="CHEBI:2571"/>
        <dbReference type="ChEBI" id="CHEBI:15377"/>
        <dbReference type="ChEBI" id="CHEBI:15378"/>
        <dbReference type="ChEBI" id="CHEBI:17968"/>
        <dbReference type="ChEBI" id="CHEBI:50477"/>
    </reaction>
    <physiologicalReaction direction="left-to-right" evidence="3">
        <dbReference type="Rhea" id="RHEA:47349"/>
    </physiologicalReaction>
</comment>
<dbReference type="PROSITE" id="PS51318">
    <property type="entry name" value="TAT"/>
    <property type="match status" value="1"/>
</dbReference>
<evidence type="ECO:0000256" key="5">
    <source>
        <dbReference type="ARBA" id="ARBA00033764"/>
    </source>
</evidence>
<name>A0ABV5TPH8_9ACTN</name>
<dbReference type="Proteomes" id="UP001589610">
    <property type="component" value="Unassembled WGS sequence"/>
</dbReference>
<dbReference type="InterPro" id="IPR041127">
    <property type="entry name" value="PET_hydrolase/cutinase-like"/>
</dbReference>
<dbReference type="Pfam" id="PF12740">
    <property type="entry name" value="PETase"/>
    <property type="match status" value="1"/>
</dbReference>
<gene>
    <name evidence="9" type="ORF">ACFFRH_36645</name>
</gene>
<dbReference type="InterPro" id="IPR006311">
    <property type="entry name" value="TAT_signal"/>
</dbReference>
<feature type="chain" id="PRO_5047027093" description="poly(ethylene terephthalate) hydrolase" evidence="7">
    <location>
        <begin position="34"/>
        <end position="291"/>
    </location>
</feature>
<evidence type="ECO:0000256" key="1">
    <source>
        <dbReference type="ARBA" id="ARBA00004418"/>
    </source>
</evidence>
<reference evidence="9 10" key="1">
    <citation type="submission" date="2024-09" db="EMBL/GenBank/DDBJ databases">
        <authorList>
            <person name="Sun Q."/>
            <person name="Mori K."/>
        </authorList>
    </citation>
    <scope>NUCLEOTIDE SEQUENCE [LARGE SCALE GENOMIC DNA]</scope>
    <source>
        <strain evidence="9 10">JCM 3028</strain>
    </source>
</reference>
<accession>A0ABV5TPH8</accession>
<keyword evidence="10" id="KW-1185">Reference proteome</keyword>
<keyword evidence="9" id="KW-0378">Hydrolase</keyword>
<evidence type="ECO:0000313" key="9">
    <source>
        <dbReference type="EMBL" id="MFB9681037.1"/>
    </source>
</evidence>
<keyword evidence="2" id="KW-0574">Periplasm</keyword>
<comment type="subcellular location">
    <subcellularLocation>
        <location evidence="1">Periplasm</location>
    </subcellularLocation>
</comment>
<dbReference type="InterPro" id="IPR029058">
    <property type="entry name" value="AB_hydrolase_fold"/>
</dbReference>
<evidence type="ECO:0000313" key="10">
    <source>
        <dbReference type="Proteomes" id="UP001589610"/>
    </source>
</evidence>
<proteinExistence type="predicted"/>
<evidence type="ECO:0000256" key="2">
    <source>
        <dbReference type="ARBA" id="ARBA00022764"/>
    </source>
</evidence>
<dbReference type="SUPFAM" id="SSF53474">
    <property type="entry name" value="alpha/beta-Hydrolases"/>
    <property type="match status" value="1"/>
</dbReference>
<evidence type="ECO:0000256" key="7">
    <source>
        <dbReference type="SAM" id="SignalP"/>
    </source>
</evidence>
<feature type="domain" description="PET hydrolase/cutinase-like" evidence="8">
    <location>
        <begin position="40"/>
        <end position="263"/>
    </location>
</feature>
<protein>
    <recommendedName>
        <fullName evidence="5">poly(ethylene terephthalate) hydrolase</fullName>
        <ecNumber evidence="5">3.1.1.101</ecNumber>
    </recommendedName>
    <alternativeName>
        <fullName evidence="6">Poly(ethylene terephthalate) hydrolase</fullName>
    </alternativeName>
</protein>
<evidence type="ECO:0000256" key="4">
    <source>
        <dbReference type="ARBA" id="ARBA00033707"/>
    </source>
</evidence>
<evidence type="ECO:0000259" key="8">
    <source>
        <dbReference type="Pfam" id="PF12740"/>
    </source>
</evidence>
<comment type="caution">
    <text evidence="9">The sequence shown here is derived from an EMBL/GenBank/DDBJ whole genome shotgun (WGS) entry which is preliminary data.</text>
</comment>